<dbReference type="EMBL" id="CAJOBI010325143">
    <property type="protein sequence ID" value="CAF5190643.1"/>
    <property type="molecule type" value="Genomic_DNA"/>
</dbReference>
<evidence type="ECO:0000313" key="1">
    <source>
        <dbReference type="EMBL" id="CAF5190643.1"/>
    </source>
</evidence>
<comment type="caution">
    <text evidence="2">The sequence shown here is derived from an EMBL/GenBank/DDBJ whole genome shotgun (WGS) entry which is preliminary data.</text>
</comment>
<dbReference type="Proteomes" id="UP000676336">
    <property type="component" value="Unassembled WGS sequence"/>
</dbReference>
<sequence length="28" mass="3090">MTQFGIPDAANELGRLLPAPYLPTYIAR</sequence>
<dbReference type="EMBL" id="CAJOBI010361045">
    <property type="protein sequence ID" value="CAF5226196.1"/>
    <property type="molecule type" value="Genomic_DNA"/>
</dbReference>
<name>A0A8S3K5D5_9BILA</name>
<evidence type="ECO:0000313" key="3">
    <source>
        <dbReference type="Proteomes" id="UP000676336"/>
    </source>
</evidence>
<protein>
    <submittedName>
        <fullName evidence="2">Uncharacterized protein</fullName>
    </submittedName>
</protein>
<feature type="non-terminal residue" evidence="2">
    <location>
        <position position="28"/>
    </location>
</feature>
<gene>
    <name evidence="1" type="ORF">SMN809_LOCUS72174</name>
    <name evidence="2" type="ORF">SMN809_LOCUS84680</name>
</gene>
<accession>A0A8S3K5D5</accession>
<proteinExistence type="predicted"/>
<evidence type="ECO:0000313" key="2">
    <source>
        <dbReference type="EMBL" id="CAF5226196.1"/>
    </source>
</evidence>
<reference evidence="2" key="1">
    <citation type="submission" date="2021-02" db="EMBL/GenBank/DDBJ databases">
        <authorList>
            <person name="Nowell W R."/>
        </authorList>
    </citation>
    <scope>NUCLEOTIDE SEQUENCE</scope>
</reference>
<dbReference type="AlphaFoldDB" id="A0A8S3K5D5"/>
<organism evidence="2 3">
    <name type="scientific">Rotaria magnacalcarata</name>
    <dbReference type="NCBI Taxonomy" id="392030"/>
    <lineage>
        <taxon>Eukaryota</taxon>
        <taxon>Metazoa</taxon>
        <taxon>Spiralia</taxon>
        <taxon>Gnathifera</taxon>
        <taxon>Rotifera</taxon>
        <taxon>Eurotatoria</taxon>
        <taxon>Bdelloidea</taxon>
        <taxon>Philodinida</taxon>
        <taxon>Philodinidae</taxon>
        <taxon>Rotaria</taxon>
    </lineage>
</organism>